<dbReference type="SUPFAM" id="SSF55874">
    <property type="entry name" value="ATPase domain of HSP90 chaperone/DNA topoisomerase II/histidine kinase"/>
    <property type="match status" value="1"/>
</dbReference>
<keyword evidence="4" id="KW-0067">ATP-binding</keyword>
<comment type="similarity">
    <text evidence="2">Belongs to the type II topoisomerase GyrB family.</text>
</comment>
<dbReference type="GO" id="GO:0003918">
    <property type="term" value="F:DNA topoisomerase type II (double strand cut, ATP-hydrolyzing) activity"/>
    <property type="evidence" value="ECO:0007669"/>
    <property type="project" value="UniProtKB-EC"/>
</dbReference>
<dbReference type="GO" id="GO:0006265">
    <property type="term" value="P:DNA topological change"/>
    <property type="evidence" value="ECO:0007669"/>
    <property type="project" value="TreeGrafter"/>
</dbReference>
<dbReference type="GO" id="GO:0005524">
    <property type="term" value="F:ATP binding"/>
    <property type="evidence" value="ECO:0007669"/>
    <property type="project" value="UniProtKB-KW"/>
</dbReference>
<dbReference type="Gene3D" id="3.30.565.10">
    <property type="entry name" value="Histidine kinase-like ATPase, C-terminal domain"/>
    <property type="match status" value="1"/>
</dbReference>
<comment type="catalytic activity">
    <reaction evidence="1">
        <text>ATP-dependent breakage, passage and rejoining of double-stranded DNA.</text>
        <dbReference type="EC" id="5.6.2.2"/>
    </reaction>
</comment>
<evidence type="ECO:0008006" key="9">
    <source>
        <dbReference type="Google" id="ProtNLM"/>
    </source>
</evidence>
<dbReference type="PANTHER" id="PTHR45866:SF1">
    <property type="entry name" value="DNA GYRASE SUBUNIT B, MITOCHONDRIAL"/>
    <property type="match status" value="1"/>
</dbReference>
<dbReference type="AlphaFoldDB" id="A0A382PAW2"/>
<keyword evidence="5" id="KW-0799">Topoisomerase</keyword>
<protein>
    <recommendedName>
        <fullName evidence="9">Histidine kinase/HSP90-like ATPase domain-containing protein</fullName>
    </recommendedName>
</protein>
<keyword evidence="7" id="KW-0413">Isomerase</keyword>
<reference evidence="8" key="1">
    <citation type="submission" date="2018-05" db="EMBL/GenBank/DDBJ databases">
        <authorList>
            <person name="Lanie J.A."/>
            <person name="Ng W.-L."/>
            <person name="Kazmierczak K.M."/>
            <person name="Andrzejewski T.M."/>
            <person name="Davidsen T.M."/>
            <person name="Wayne K.J."/>
            <person name="Tettelin H."/>
            <person name="Glass J.I."/>
            <person name="Rusch D."/>
            <person name="Podicherti R."/>
            <person name="Tsui H.-C.T."/>
            <person name="Winkler M.E."/>
        </authorList>
    </citation>
    <scope>NUCLEOTIDE SEQUENCE</scope>
</reference>
<proteinExistence type="inferred from homology"/>
<accession>A0A382PAW2</accession>
<keyword evidence="6" id="KW-0238">DNA-binding</keyword>
<keyword evidence="3" id="KW-0547">Nucleotide-binding</keyword>
<dbReference type="PANTHER" id="PTHR45866">
    <property type="entry name" value="DNA GYRASE/TOPOISOMERASE SUBUNIT B"/>
    <property type="match status" value="1"/>
</dbReference>
<evidence type="ECO:0000256" key="1">
    <source>
        <dbReference type="ARBA" id="ARBA00000185"/>
    </source>
</evidence>
<evidence type="ECO:0000256" key="4">
    <source>
        <dbReference type="ARBA" id="ARBA00022840"/>
    </source>
</evidence>
<sequence length="67" mass="7419">MKTAYDENSIQVLKGLEAVRKRPGMYIGDTDDGTGLHRMVFETVDNSIDEALAGHCSEVIVRIHADE</sequence>
<evidence type="ECO:0000256" key="6">
    <source>
        <dbReference type="ARBA" id="ARBA00023125"/>
    </source>
</evidence>
<evidence type="ECO:0000256" key="7">
    <source>
        <dbReference type="ARBA" id="ARBA00023235"/>
    </source>
</evidence>
<organism evidence="8">
    <name type="scientific">marine metagenome</name>
    <dbReference type="NCBI Taxonomy" id="408172"/>
    <lineage>
        <taxon>unclassified sequences</taxon>
        <taxon>metagenomes</taxon>
        <taxon>ecological metagenomes</taxon>
    </lineage>
</organism>
<feature type="non-terminal residue" evidence="8">
    <location>
        <position position="67"/>
    </location>
</feature>
<evidence type="ECO:0000313" key="8">
    <source>
        <dbReference type="EMBL" id="SVC70554.1"/>
    </source>
</evidence>
<name>A0A382PAW2_9ZZZZ</name>
<evidence type="ECO:0000256" key="2">
    <source>
        <dbReference type="ARBA" id="ARBA00010708"/>
    </source>
</evidence>
<evidence type="ECO:0000256" key="5">
    <source>
        <dbReference type="ARBA" id="ARBA00023029"/>
    </source>
</evidence>
<gene>
    <name evidence="8" type="ORF">METZ01_LOCUS323408</name>
</gene>
<dbReference type="InterPro" id="IPR036890">
    <property type="entry name" value="HATPase_C_sf"/>
</dbReference>
<dbReference type="GO" id="GO:0003677">
    <property type="term" value="F:DNA binding"/>
    <property type="evidence" value="ECO:0007669"/>
    <property type="project" value="UniProtKB-KW"/>
</dbReference>
<evidence type="ECO:0000256" key="3">
    <source>
        <dbReference type="ARBA" id="ARBA00022741"/>
    </source>
</evidence>
<dbReference type="EMBL" id="UINC01106120">
    <property type="protein sequence ID" value="SVC70554.1"/>
    <property type="molecule type" value="Genomic_DNA"/>
</dbReference>